<dbReference type="InterPro" id="IPR050109">
    <property type="entry name" value="HTH-type_TetR-like_transc_reg"/>
</dbReference>
<accession>A0A6J6CVP8</accession>
<keyword evidence="1" id="KW-0238">DNA-binding</keyword>
<dbReference type="EMBL" id="CAEZYU010000005">
    <property type="protein sequence ID" value="CAB4729230.1"/>
    <property type="molecule type" value="Genomic_DNA"/>
</dbReference>
<feature type="domain" description="HTH tetR-type" evidence="2">
    <location>
        <begin position="13"/>
        <end position="73"/>
    </location>
</feature>
<proteinExistence type="predicted"/>
<dbReference type="PANTHER" id="PTHR30055:SF242">
    <property type="entry name" value="HTH-TYPE TRANSCRIPTIONAL REPRESSOR KSTR"/>
    <property type="match status" value="1"/>
</dbReference>
<dbReference type="PANTHER" id="PTHR30055">
    <property type="entry name" value="HTH-TYPE TRANSCRIPTIONAL REGULATOR RUTR"/>
    <property type="match status" value="1"/>
</dbReference>
<gene>
    <name evidence="3" type="ORF">UFOPK1358_01883</name>
    <name evidence="4" type="ORF">UFOPK2766_00196</name>
    <name evidence="5" type="ORF">UFOPK3519_00019</name>
</gene>
<dbReference type="EMBL" id="CAFBMG010000001">
    <property type="protein sequence ID" value="CAB4888321.1"/>
    <property type="molecule type" value="Genomic_DNA"/>
</dbReference>
<dbReference type="PROSITE" id="PS50977">
    <property type="entry name" value="HTH_TETR_2"/>
    <property type="match status" value="1"/>
</dbReference>
<evidence type="ECO:0000256" key="1">
    <source>
        <dbReference type="ARBA" id="ARBA00023125"/>
    </source>
</evidence>
<dbReference type="EMBL" id="CAEZSF010000259">
    <property type="protein sequence ID" value="CAB4555407.1"/>
    <property type="molecule type" value="Genomic_DNA"/>
</dbReference>
<organism evidence="3">
    <name type="scientific">freshwater metagenome</name>
    <dbReference type="NCBI Taxonomy" id="449393"/>
    <lineage>
        <taxon>unclassified sequences</taxon>
        <taxon>metagenomes</taxon>
        <taxon>ecological metagenomes</taxon>
    </lineage>
</organism>
<dbReference type="InterPro" id="IPR001647">
    <property type="entry name" value="HTH_TetR"/>
</dbReference>
<evidence type="ECO:0000313" key="4">
    <source>
        <dbReference type="EMBL" id="CAB4729230.1"/>
    </source>
</evidence>
<sequence>MSTDATILTQSQNARLARMLEVTAELALEGGWDAVQMREVAQRAGVALGTLYRYFPSKEYLLVSVMIADIEGLADRLVVRPAEGTDPVQRVIDVLRRSNRALQRHPQITVAMIRALVSGNQEIAPAVKETRALMRRIISDALGADGIDVGEDHESALMRIDLLSDVWLAALVSWISGVEPDTSVMPKLELASQLLLSPAR</sequence>
<dbReference type="GO" id="GO:0003700">
    <property type="term" value="F:DNA-binding transcription factor activity"/>
    <property type="evidence" value="ECO:0007669"/>
    <property type="project" value="TreeGrafter"/>
</dbReference>
<dbReference type="Pfam" id="PF00440">
    <property type="entry name" value="TetR_N"/>
    <property type="match status" value="1"/>
</dbReference>
<dbReference type="InterPro" id="IPR041642">
    <property type="entry name" value="KstR_C"/>
</dbReference>
<dbReference type="GO" id="GO:0000976">
    <property type="term" value="F:transcription cis-regulatory region binding"/>
    <property type="evidence" value="ECO:0007669"/>
    <property type="project" value="TreeGrafter"/>
</dbReference>
<dbReference type="SUPFAM" id="SSF46689">
    <property type="entry name" value="Homeodomain-like"/>
    <property type="match status" value="1"/>
</dbReference>
<evidence type="ECO:0000313" key="3">
    <source>
        <dbReference type="EMBL" id="CAB4555407.1"/>
    </source>
</evidence>
<protein>
    <submittedName>
        <fullName evidence="3">Unannotated protein</fullName>
    </submittedName>
</protein>
<dbReference type="InterPro" id="IPR009057">
    <property type="entry name" value="Homeodomain-like_sf"/>
</dbReference>
<dbReference type="Gene3D" id="1.10.357.10">
    <property type="entry name" value="Tetracycline Repressor, domain 2"/>
    <property type="match status" value="1"/>
</dbReference>
<evidence type="ECO:0000259" key="2">
    <source>
        <dbReference type="PROSITE" id="PS50977"/>
    </source>
</evidence>
<reference evidence="3" key="1">
    <citation type="submission" date="2020-05" db="EMBL/GenBank/DDBJ databases">
        <authorList>
            <person name="Chiriac C."/>
            <person name="Salcher M."/>
            <person name="Ghai R."/>
            <person name="Kavagutti S V."/>
        </authorList>
    </citation>
    <scope>NUCLEOTIDE SEQUENCE</scope>
</reference>
<dbReference type="Pfam" id="PF17925">
    <property type="entry name" value="TetR_C_20"/>
    <property type="match status" value="1"/>
</dbReference>
<evidence type="ECO:0000313" key="5">
    <source>
        <dbReference type="EMBL" id="CAB4888321.1"/>
    </source>
</evidence>
<dbReference type="AlphaFoldDB" id="A0A6J6CVP8"/>
<name>A0A6J6CVP8_9ZZZZ</name>
<dbReference type="PRINTS" id="PR00455">
    <property type="entry name" value="HTHTETR"/>
</dbReference>